<evidence type="ECO:0000256" key="1">
    <source>
        <dbReference type="ARBA" id="ARBA00022723"/>
    </source>
</evidence>
<dbReference type="PROSITE" id="PS51747">
    <property type="entry name" value="CYT_DCMP_DEAMINASES_2"/>
    <property type="match status" value="1"/>
</dbReference>
<dbReference type="PROSITE" id="PS00903">
    <property type="entry name" value="CYT_DCMP_DEAMINASES_1"/>
    <property type="match status" value="1"/>
</dbReference>
<reference evidence="4 6" key="2">
    <citation type="journal article" date="2014" name="BMC Genomics">
        <title>An improved genome release (version Mt4.0) for the model legume Medicago truncatula.</title>
        <authorList>
            <person name="Tang H."/>
            <person name="Krishnakumar V."/>
            <person name="Bidwell S."/>
            <person name="Rosen B."/>
            <person name="Chan A."/>
            <person name="Zhou S."/>
            <person name="Gentzbittel L."/>
            <person name="Childs K.L."/>
            <person name="Yandell M."/>
            <person name="Gundlach H."/>
            <person name="Mayer K.F."/>
            <person name="Schwartz D.C."/>
            <person name="Town C.D."/>
        </authorList>
    </citation>
    <scope>GENOME REANNOTATION</scope>
    <source>
        <strain evidence="5 6">cv. Jemalong A17</strain>
    </source>
</reference>
<dbReference type="HOGENOM" id="CLU_025810_5_2_1"/>
<keyword evidence="1" id="KW-0479">Metal-binding</keyword>
<dbReference type="PANTHER" id="PTHR11079:SF200">
    <property type="entry name" value="CYTIDINE_DEOXYCYTIDYLATE DEAMINASE FAMILY PROTEIN"/>
    <property type="match status" value="1"/>
</dbReference>
<dbReference type="GO" id="GO:0006152">
    <property type="term" value="P:purine nucleoside catabolic process"/>
    <property type="evidence" value="ECO:0000318"/>
    <property type="project" value="GO_Central"/>
</dbReference>
<keyword evidence="2" id="KW-0862">Zinc</keyword>
<keyword evidence="6" id="KW-1185">Reference proteome</keyword>
<dbReference type="InterPro" id="IPR016193">
    <property type="entry name" value="Cytidine_deaminase-like"/>
</dbReference>
<accession>G7I7E2</accession>
<dbReference type="Proteomes" id="UP000002051">
    <property type="component" value="Unassembled WGS sequence"/>
</dbReference>
<dbReference type="GO" id="GO:0008270">
    <property type="term" value="F:zinc ion binding"/>
    <property type="evidence" value="ECO:0007669"/>
    <property type="project" value="InterPro"/>
</dbReference>
<reference evidence="5" key="3">
    <citation type="submission" date="2015-04" db="UniProtKB">
        <authorList>
            <consortium name="EnsemblPlants"/>
        </authorList>
    </citation>
    <scope>IDENTIFICATION</scope>
    <source>
        <strain evidence="5">cv. Jemalong A17</strain>
    </source>
</reference>
<dbReference type="GO" id="GO:0047974">
    <property type="term" value="F:guanosine deaminase activity"/>
    <property type="evidence" value="ECO:0000318"/>
    <property type="project" value="GO_Central"/>
</dbReference>
<dbReference type="PANTHER" id="PTHR11079">
    <property type="entry name" value="CYTOSINE DEAMINASE FAMILY MEMBER"/>
    <property type="match status" value="1"/>
</dbReference>
<dbReference type="InterPro" id="IPR002125">
    <property type="entry name" value="CMP_dCMP_dom"/>
</dbReference>
<dbReference type="EnsemblPlants" id="AES61278">
    <property type="protein sequence ID" value="AES61278"/>
    <property type="gene ID" value="MTR_1g081450"/>
</dbReference>
<reference evidence="4 6" key="1">
    <citation type="journal article" date="2011" name="Nature">
        <title>The Medicago genome provides insight into the evolution of rhizobial symbioses.</title>
        <authorList>
            <person name="Young N.D."/>
            <person name="Debelle F."/>
            <person name="Oldroyd G.E."/>
            <person name="Geurts R."/>
            <person name="Cannon S.B."/>
            <person name="Udvardi M.K."/>
            <person name="Benedito V.A."/>
            <person name="Mayer K.F."/>
            <person name="Gouzy J."/>
            <person name="Schoof H."/>
            <person name="Van de Peer Y."/>
            <person name="Proost S."/>
            <person name="Cook D.R."/>
            <person name="Meyers B.C."/>
            <person name="Spannagl M."/>
            <person name="Cheung F."/>
            <person name="De Mita S."/>
            <person name="Krishnakumar V."/>
            <person name="Gundlach H."/>
            <person name="Zhou S."/>
            <person name="Mudge J."/>
            <person name="Bharti A.K."/>
            <person name="Murray J.D."/>
            <person name="Naoumkina M.A."/>
            <person name="Rosen B."/>
            <person name="Silverstein K.A."/>
            <person name="Tang H."/>
            <person name="Rombauts S."/>
            <person name="Zhao P.X."/>
            <person name="Zhou P."/>
            <person name="Barbe V."/>
            <person name="Bardou P."/>
            <person name="Bechner M."/>
            <person name="Bellec A."/>
            <person name="Berger A."/>
            <person name="Berges H."/>
            <person name="Bidwell S."/>
            <person name="Bisseling T."/>
            <person name="Choisne N."/>
            <person name="Couloux A."/>
            <person name="Denny R."/>
            <person name="Deshpande S."/>
            <person name="Dai X."/>
            <person name="Doyle J.J."/>
            <person name="Dudez A.M."/>
            <person name="Farmer A.D."/>
            <person name="Fouteau S."/>
            <person name="Franken C."/>
            <person name="Gibelin C."/>
            <person name="Gish J."/>
            <person name="Goldstein S."/>
            <person name="Gonzalez A.J."/>
            <person name="Green P.J."/>
            <person name="Hallab A."/>
            <person name="Hartog M."/>
            <person name="Hua A."/>
            <person name="Humphray S.J."/>
            <person name="Jeong D.H."/>
            <person name="Jing Y."/>
            <person name="Jocker A."/>
            <person name="Kenton S.M."/>
            <person name="Kim D.J."/>
            <person name="Klee K."/>
            <person name="Lai H."/>
            <person name="Lang C."/>
            <person name="Lin S."/>
            <person name="Macmil S.L."/>
            <person name="Magdelenat G."/>
            <person name="Matthews L."/>
            <person name="McCorrison J."/>
            <person name="Monaghan E.L."/>
            <person name="Mun J.H."/>
            <person name="Najar F.Z."/>
            <person name="Nicholson C."/>
            <person name="Noirot C."/>
            <person name="O'Bleness M."/>
            <person name="Paule C.R."/>
            <person name="Poulain J."/>
            <person name="Prion F."/>
            <person name="Qin B."/>
            <person name="Qu C."/>
            <person name="Retzel E.F."/>
            <person name="Riddle C."/>
            <person name="Sallet E."/>
            <person name="Samain S."/>
            <person name="Samson N."/>
            <person name="Sanders I."/>
            <person name="Saurat O."/>
            <person name="Scarpelli C."/>
            <person name="Schiex T."/>
            <person name="Segurens B."/>
            <person name="Severin A.J."/>
            <person name="Sherrier D.J."/>
            <person name="Shi R."/>
            <person name="Sims S."/>
            <person name="Singer S.R."/>
            <person name="Sinharoy S."/>
            <person name="Sterck L."/>
            <person name="Viollet A."/>
            <person name="Wang B.B."/>
            <person name="Wang K."/>
            <person name="Wang M."/>
            <person name="Wang X."/>
            <person name="Warfsmann J."/>
            <person name="Weissenbach J."/>
            <person name="White D.D."/>
            <person name="White J.D."/>
            <person name="Wiley G.B."/>
            <person name="Wincker P."/>
            <person name="Xing Y."/>
            <person name="Yang L."/>
            <person name="Yao Z."/>
            <person name="Ying F."/>
            <person name="Zhai J."/>
            <person name="Zhou L."/>
            <person name="Zuber A."/>
            <person name="Denarie J."/>
            <person name="Dixon R.A."/>
            <person name="May G.D."/>
            <person name="Schwartz D.C."/>
            <person name="Rogers J."/>
            <person name="Quetier F."/>
            <person name="Town C.D."/>
            <person name="Roe B.A."/>
        </authorList>
    </citation>
    <scope>NUCLEOTIDE SEQUENCE [LARGE SCALE GENOMIC DNA]</scope>
    <source>
        <strain evidence="4">A17</strain>
        <strain evidence="5 6">cv. Jemalong A17</strain>
    </source>
</reference>
<dbReference type="InterPro" id="IPR016192">
    <property type="entry name" value="APOBEC/CMP_deaminase_Zn-bd"/>
</dbReference>
<dbReference type="PaxDb" id="3880-AES61278"/>
<name>G7I7E2_MEDTR</name>
<dbReference type="Gene3D" id="3.40.140.10">
    <property type="entry name" value="Cytidine Deaminase, domain 2"/>
    <property type="match status" value="1"/>
</dbReference>
<dbReference type="CDD" id="cd01285">
    <property type="entry name" value="nucleoside_deaminase"/>
    <property type="match status" value="1"/>
</dbReference>
<sequence>MEHDAAATPAANERERIVTPKYFLVIPDVEDRDSKFIIKSVKEAYEAVESGDGYPYGALIVRNDEVIVSCHNMFLRNKEPTAHAEIIAIREACKKLDKVSLAGCELYTSCEPCPMCFGAIHFSKVKASMRRLSFCLHNYTFLQSVLNYIDITYLSYIHIKQRMVYGATAEAARSIGFSNYIGKGTDFHKFEIKKIDGIAAEIAEEVFEKTKDKVKANLKRSR</sequence>
<dbReference type="STRING" id="3880.G7I7E2"/>
<dbReference type="SUPFAM" id="SSF53927">
    <property type="entry name" value="Cytidine deaminase-like"/>
    <property type="match status" value="1"/>
</dbReference>
<evidence type="ECO:0000256" key="2">
    <source>
        <dbReference type="ARBA" id="ARBA00022833"/>
    </source>
</evidence>
<proteinExistence type="predicted"/>
<dbReference type="EMBL" id="CM001217">
    <property type="protein sequence ID" value="AES61278.1"/>
    <property type="molecule type" value="Genomic_DNA"/>
</dbReference>
<dbReference type="Pfam" id="PF00383">
    <property type="entry name" value="dCMP_cyt_deam_1"/>
    <property type="match status" value="1"/>
</dbReference>
<evidence type="ECO:0000313" key="4">
    <source>
        <dbReference type="EMBL" id="AES61278.1"/>
    </source>
</evidence>
<gene>
    <name evidence="4" type="ordered locus">MTR_1g081450</name>
</gene>
<dbReference type="eggNOG" id="KOG1018">
    <property type="taxonomic scope" value="Eukaryota"/>
</dbReference>
<dbReference type="AlphaFoldDB" id="G7I7E2"/>
<evidence type="ECO:0000313" key="5">
    <source>
        <dbReference type="EnsemblPlants" id="AES61278"/>
    </source>
</evidence>
<evidence type="ECO:0000259" key="3">
    <source>
        <dbReference type="PROSITE" id="PS51747"/>
    </source>
</evidence>
<protein>
    <submittedName>
        <fullName evidence="4">Cytidine/deoxycytidylate deaminase family protein</fullName>
    </submittedName>
</protein>
<organism evidence="4 6">
    <name type="scientific">Medicago truncatula</name>
    <name type="common">Barrel medic</name>
    <name type="synonym">Medicago tribuloides</name>
    <dbReference type="NCBI Taxonomy" id="3880"/>
    <lineage>
        <taxon>Eukaryota</taxon>
        <taxon>Viridiplantae</taxon>
        <taxon>Streptophyta</taxon>
        <taxon>Embryophyta</taxon>
        <taxon>Tracheophyta</taxon>
        <taxon>Spermatophyta</taxon>
        <taxon>Magnoliopsida</taxon>
        <taxon>eudicotyledons</taxon>
        <taxon>Gunneridae</taxon>
        <taxon>Pentapetalae</taxon>
        <taxon>rosids</taxon>
        <taxon>fabids</taxon>
        <taxon>Fabales</taxon>
        <taxon>Fabaceae</taxon>
        <taxon>Papilionoideae</taxon>
        <taxon>50 kb inversion clade</taxon>
        <taxon>NPAAA clade</taxon>
        <taxon>Hologalegina</taxon>
        <taxon>IRL clade</taxon>
        <taxon>Trifolieae</taxon>
        <taxon>Medicago</taxon>
    </lineage>
</organism>
<evidence type="ECO:0000313" key="6">
    <source>
        <dbReference type="Proteomes" id="UP000002051"/>
    </source>
</evidence>
<feature type="domain" description="CMP/dCMP-type deaminase" evidence="3">
    <location>
        <begin position="31"/>
        <end position="145"/>
    </location>
</feature>